<keyword evidence="4" id="KW-1185">Reference proteome</keyword>
<dbReference type="Pfam" id="PF07992">
    <property type="entry name" value="Pyr_redox_2"/>
    <property type="match status" value="1"/>
</dbReference>
<dbReference type="PANTHER" id="PTHR42949:SF3">
    <property type="entry name" value="ANAEROBIC GLYCEROL-3-PHOSPHATE DEHYDROGENASE SUBUNIT B"/>
    <property type="match status" value="1"/>
</dbReference>
<dbReference type="Gene3D" id="3.50.50.60">
    <property type="entry name" value="FAD/NAD(P)-binding domain"/>
    <property type="match status" value="2"/>
</dbReference>
<dbReference type="PRINTS" id="PR00411">
    <property type="entry name" value="PNDRDTASEI"/>
</dbReference>
<dbReference type="RefSeq" id="WP_329081744.1">
    <property type="nucleotide sequence ID" value="NZ_CP109495.1"/>
</dbReference>
<dbReference type="EMBL" id="CP109495">
    <property type="protein sequence ID" value="WUX56809.1"/>
    <property type="molecule type" value="Genomic_DNA"/>
</dbReference>
<dbReference type="SUPFAM" id="SSF51905">
    <property type="entry name" value="FAD/NAD(P)-binding domain"/>
    <property type="match status" value="1"/>
</dbReference>
<gene>
    <name evidence="3" type="ORF">OG442_37690</name>
</gene>
<dbReference type="InterPro" id="IPR023753">
    <property type="entry name" value="FAD/NAD-binding_dom"/>
</dbReference>
<accession>A0ABZ2AGW4</accession>
<dbReference type="PANTHER" id="PTHR42949">
    <property type="entry name" value="ANAEROBIC GLYCEROL-3-PHOSPHATE DEHYDROGENASE SUBUNIT B"/>
    <property type="match status" value="1"/>
</dbReference>
<name>A0ABZ2AGW4_STRNV</name>
<sequence length="437" mass="46190">MTHEQPTSPTGRRERAVDVLVVGAGPAGLALASRLATTGGVGVEVVDREDEPGGVPRYCLHAGFGTRDPRRPMTGPAYALHWADAAVRAGATLRTGVTVTGWSDGPPTDPPTDPLAVDVTSPAGLERITARAVVLATGARERPRSARLVPGTRPAGVFTTGELQRTVRLHRRPLGRRALVVGAESVSYSAVRTLREAGVEVVAMVTELPHHQVSPATALDARLRHGVPLLVGARVGELLGRGRLSGVVLRRADGRSTTVACDTVVFTGDWIPDHELARLGGVTLDHATRGPAVDGAFRTDRAGVFAVGNLLRGIEPAGTAAREGQLAAGPVLRHLTDGAAPATRVPVQVDAPLRWITPSRLDPADPRVATGGFILRTETRLAPWSSLVVSRAGSELHRQRLVRGAPPNRTLRLSAAWTTRVRAEDRDAGPVRISVER</sequence>
<evidence type="ECO:0000256" key="1">
    <source>
        <dbReference type="ARBA" id="ARBA00023002"/>
    </source>
</evidence>
<feature type="domain" description="FAD/NAD(P)-binding" evidence="2">
    <location>
        <begin position="18"/>
        <end position="324"/>
    </location>
</feature>
<dbReference type="Proteomes" id="UP001432209">
    <property type="component" value="Chromosome"/>
</dbReference>
<reference evidence="3" key="1">
    <citation type="submission" date="2022-10" db="EMBL/GenBank/DDBJ databases">
        <title>The complete genomes of actinobacterial strains from the NBC collection.</title>
        <authorList>
            <person name="Joergensen T.S."/>
            <person name="Alvarez Arevalo M."/>
            <person name="Sterndorff E.B."/>
            <person name="Faurdal D."/>
            <person name="Vuksanovic O."/>
            <person name="Mourched A.-S."/>
            <person name="Charusanti P."/>
            <person name="Shaw S."/>
            <person name="Blin K."/>
            <person name="Weber T."/>
        </authorList>
    </citation>
    <scope>NUCLEOTIDE SEQUENCE</scope>
    <source>
        <strain evidence="3">NBC_01432</strain>
    </source>
</reference>
<dbReference type="PRINTS" id="PR00368">
    <property type="entry name" value="FADPNR"/>
</dbReference>
<protein>
    <submittedName>
        <fullName evidence="3">NAD(P)/FAD-dependent oxidoreductase</fullName>
    </submittedName>
</protein>
<dbReference type="InterPro" id="IPR036188">
    <property type="entry name" value="FAD/NAD-bd_sf"/>
</dbReference>
<dbReference type="InterPro" id="IPR051691">
    <property type="entry name" value="Metab_Enz_Cyan_OpOx_G3PDH"/>
</dbReference>
<proteinExistence type="predicted"/>
<organism evidence="3 4">
    <name type="scientific">Streptomyces niveus</name>
    <name type="common">Streptomyces spheroides</name>
    <dbReference type="NCBI Taxonomy" id="193462"/>
    <lineage>
        <taxon>Bacteria</taxon>
        <taxon>Bacillati</taxon>
        <taxon>Actinomycetota</taxon>
        <taxon>Actinomycetes</taxon>
        <taxon>Kitasatosporales</taxon>
        <taxon>Streptomycetaceae</taxon>
        <taxon>Streptomyces</taxon>
    </lineage>
</organism>
<evidence type="ECO:0000313" key="4">
    <source>
        <dbReference type="Proteomes" id="UP001432209"/>
    </source>
</evidence>
<evidence type="ECO:0000313" key="3">
    <source>
        <dbReference type="EMBL" id="WUX56809.1"/>
    </source>
</evidence>
<keyword evidence="1" id="KW-0560">Oxidoreductase</keyword>
<evidence type="ECO:0000259" key="2">
    <source>
        <dbReference type="Pfam" id="PF07992"/>
    </source>
</evidence>